<proteinExistence type="inferred from homology"/>
<dbReference type="GO" id="GO:0005829">
    <property type="term" value="C:cytosol"/>
    <property type="evidence" value="ECO:0007669"/>
    <property type="project" value="TreeGrafter"/>
</dbReference>
<evidence type="ECO:0000256" key="16">
    <source>
        <dbReference type="PIRSR" id="PIRSR000386-1"/>
    </source>
</evidence>
<gene>
    <name evidence="15 19" type="primary">trmD</name>
    <name evidence="19" type="ORF">IAB05_00870</name>
</gene>
<evidence type="ECO:0000256" key="10">
    <source>
        <dbReference type="ARBA" id="ARBA00022691"/>
    </source>
</evidence>
<evidence type="ECO:0000256" key="7">
    <source>
        <dbReference type="ARBA" id="ARBA00022490"/>
    </source>
</evidence>
<evidence type="ECO:0000256" key="9">
    <source>
        <dbReference type="ARBA" id="ARBA00022679"/>
    </source>
</evidence>
<feature type="domain" description="tRNA methyltransferase TRMD/TRM10-type" evidence="18">
    <location>
        <begin position="1"/>
        <end position="223"/>
    </location>
</feature>
<reference evidence="19" key="2">
    <citation type="journal article" date="2021" name="PeerJ">
        <title>Extensive microbial diversity within the chicken gut microbiome revealed by metagenomics and culture.</title>
        <authorList>
            <person name="Gilroy R."/>
            <person name="Ravi A."/>
            <person name="Getino M."/>
            <person name="Pursley I."/>
            <person name="Horton D.L."/>
            <person name="Alikhan N.F."/>
            <person name="Baker D."/>
            <person name="Gharbi K."/>
            <person name="Hall N."/>
            <person name="Watson M."/>
            <person name="Adriaenssens E.M."/>
            <person name="Foster-Nyarko E."/>
            <person name="Jarju S."/>
            <person name="Secka A."/>
            <person name="Antonio M."/>
            <person name="Oren A."/>
            <person name="Chaudhuri R.R."/>
            <person name="La Ragione R."/>
            <person name="Hildebrand F."/>
            <person name="Pallen M.J."/>
        </authorList>
    </citation>
    <scope>NUCLEOTIDE SEQUENCE</scope>
    <source>
        <strain evidence="19">18911</strain>
    </source>
</reference>
<comment type="subunit">
    <text evidence="4 15 17">Homodimer.</text>
</comment>
<evidence type="ECO:0000256" key="12">
    <source>
        <dbReference type="ARBA" id="ARBA00029736"/>
    </source>
</evidence>
<dbReference type="NCBIfam" id="TIGR00088">
    <property type="entry name" value="trmD"/>
    <property type="match status" value="1"/>
</dbReference>
<evidence type="ECO:0000256" key="15">
    <source>
        <dbReference type="HAMAP-Rule" id="MF_00605"/>
    </source>
</evidence>
<feature type="binding site" evidence="15 16">
    <location>
        <begin position="130"/>
        <end position="135"/>
    </location>
    <ligand>
        <name>S-adenosyl-L-methionine</name>
        <dbReference type="ChEBI" id="CHEBI:59789"/>
    </ligand>
</feature>
<protein>
    <recommendedName>
        <fullName evidence="6 15">tRNA (guanine-N(1)-)-methyltransferase</fullName>
        <ecNumber evidence="5 15">2.1.1.228</ecNumber>
    </recommendedName>
    <alternativeName>
        <fullName evidence="12 15">M1G-methyltransferase</fullName>
    </alternativeName>
    <alternativeName>
        <fullName evidence="13 15">tRNA [GM37] methyltransferase</fullName>
    </alternativeName>
</protein>
<evidence type="ECO:0000259" key="18">
    <source>
        <dbReference type="Pfam" id="PF01746"/>
    </source>
</evidence>
<dbReference type="InterPro" id="IPR016009">
    <property type="entry name" value="tRNA_MeTrfase_TRMD/TRM10"/>
</dbReference>
<evidence type="ECO:0000256" key="17">
    <source>
        <dbReference type="RuleBase" id="RU003464"/>
    </source>
</evidence>
<evidence type="ECO:0000313" key="19">
    <source>
        <dbReference type="EMBL" id="HIU59922.1"/>
    </source>
</evidence>
<dbReference type="HAMAP" id="MF_00605">
    <property type="entry name" value="TrmD"/>
    <property type="match status" value="1"/>
</dbReference>
<sequence>MKISVLTIFPEMYSPLKESLVGKALEKGLVRVDIVNIRDYSANKHKKTDDYPFGGGAGMVMTPQPIHDAINAVDPERKALRIYMSPKGKTLDQETVVRLASADELLLLNGAYEGVDQRVIDLDIDEELSIGDYVLTSGDLASMVVIDALMRYIPGVLGSEESTSEESFSEPLLEYPQYTRPQNFMGLEVPEVLISGHHAQIAAWRLKESIKLTEQRRPDLIEKYNRINETKEINKNNKNKEK</sequence>
<dbReference type="GO" id="GO:0002939">
    <property type="term" value="P:tRNA N1-guanine methylation"/>
    <property type="evidence" value="ECO:0007669"/>
    <property type="project" value="TreeGrafter"/>
</dbReference>
<dbReference type="CDD" id="cd18080">
    <property type="entry name" value="TrmD-like"/>
    <property type="match status" value="1"/>
</dbReference>
<evidence type="ECO:0000256" key="1">
    <source>
        <dbReference type="ARBA" id="ARBA00002634"/>
    </source>
</evidence>
<dbReference type="InterPro" id="IPR029026">
    <property type="entry name" value="tRNA_m1G_MTases_N"/>
</dbReference>
<dbReference type="AlphaFoldDB" id="A0A9D1MH00"/>
<dbReference type="InterPro" id="IPR029028">
    <property type="entry name" value="Alpha/beta_knot_MTases"/>
</dbReference>
<comment type="subcellular location">
    <subcellularLocation>
        <location evidence="2 15 17">Cytoplasm</location>
    </subcellularLocation>
</comment>
<evidence type="ECO:0000256" key="5">
    <source>
        <dbReference type="ARBA" id="ARBA00012807"/>
    </source>
</evidence>
<dbReference type="SUPFAM" id="SSF75217">
    <property type="entry name" value="alpha/beta knot"/>
    <property type="match status" value="1"/>
</dbReference>
<keyword evidence="8 15" id="KW-0489">Methyltransferase</keyword>
<keyword evidence="11 15" id="KW-0819">tRNA processing</keyword>
<dbReference type="EMBL" id="DVNF01000032">
    <property type="protein sequence ID" value="HIU59922.1"/>
    <property type="molecule type" value="Genomic_DNA"/>
</dbReference>
<evidence type="ECO:0000256" key="6">
    <source>
        <dbReference type="ARBA" id="ARBA00014679"/>
    </source>
</evidence>
<dbReference type="GO" id="GO:0052906">
    <property type="term" value="F:tRNA (guanine(37)-N1)-methyltransferase activity"/>
    <property type="evidence" value="ECO:0007669"/>
    <property type="project" value="UniProtKB-UniRule"/>
</dbReference>
<dbReference type="Gene3D" id="1.10.1270.20">
    <property type="entry name" value="tRNA(m1g37)methyltransferase, domain 2"/>
    <property type="match status" value="1"/>
</dbReference>
<evidence type="ECO:0000256" key="3">
    <source>
        <dbReference type="ARBA" id="ARBA00007630"/>
    </source>
</evidence>
<dbReference type="FunFam" id="3.40.1280.10:FF:000001">
    <property type="entry name" value="tRNA (guanine-N(1)-)-methyltransferase"/>
    <property type="match status" value="1"/>
</dbReference>
<dbReference type="PANTHER" id="PTHR46417">
    <property type="entry name" value="TRNA (GUANINE-N(1)-)-METHYLTRANSFERASE"/>
    <property type="match status" value="1"/>
</dbReference>
<evidence type="ECO:0000256" key="13">
    <source>
        <dbReference type="ARBA" id="ARBA00033392"/>
    </source>
</evidence>
<organism evidence="19 20">
    <name type="scientific">Candidatus Stercoripulliclostridium merdigallinarum</name>
    <dbReference type="NCBI Taxonomy" id="2840951"/>
    <lineage>
        <taxon>Bacteria</taxon>
        <taxon>Bacillati</taxon>
        <taxon>Bacillota</taxon>
        <taxon>Clostridia</taxon>
        <taxon>Eubacteriales</taxon>
        <taxon>Candidatus Stercoripulliclostridium</taxon>
    </lineage>
</organism>
<dbReference type="InterPro" id="IPR023148">
    <property type="entry name" value="tRNA_m1G_MeTrfase_C_sf"/>
</dbReference>
<evidence type="ECO:0000313" key="20">
    <source>
        <dbReference type="Proteomes" id="UP000824094"/>
    </source>
</evidence>
<evidence type="ECO:0000256" key="14">
    <source>
        <dbReference type="ARBA" id="ARBA00047783"/>
    </source>
</evidence>
<name>A0A9D1MH00_9FIRM</name>
<dbReference type="Proteomes" id="UP000824094">
    <property type="component" value="Unassembled WGS sequence"/>
</dbReference>
<evidence type="ECO:0000256" key="11">
    <source>
        <dbReference type="ARBA" id="ARBA00022694"/>
    </source>
</evidence>
<feature type="binding site" evidence="15 16">
    <location>
        <position position="110"/>
    </location>
    <ligand>
        <name>S-adenosyl-L-methionine</name>
        <dbReference type="ChEBI" id="CHEBI:59789"/>
    </ligand>
</feature>
<dbReference type="NCBIfam" id="NF000648">
    <property type="entry name" value="PRK00026.1"/>
    <property type="match status" value="1"/>
</dbReference>
<keyword evidence="10 15" id="KW-0949">S-adenosyl-L-methionine</keyword>
<dbReference type="PANTHER" id="PTHR46417:SF1">
    <property type="entry name" value="TRNA (GUANINE-N(1)-)-METHYLTRANSFERASE"/>
    <property type="match status" value="1"/>
</dbReference>
<evidence type="ECO:0000256" key="8">
    <source>
        <dbReference type="ARBA" id="ARBA00022603"/>
    </source>
</evidence>
<dbReference type="PIRSF" id="PIRSF000386">
    <property type="entry name" value="tRNA_mtase"/>
    <property type="match status" value="1"/>
</dbReference>
<dbReference type="InterPro" id="IPR002649">
    <property type="entry name" value="tRNA_m1G_MeTrfase_TrmD"/>
</dbReference>
<dbReference type="Gene3D" id="3.40.1280.10">
    <property type="match status" value="1"/>
</dbReference>
<keyword evidence="7 15" id="KW-0963">Cytoplasm</keyword>
<accession>A0A9D1MH00</accession>
<comment type="caution">
    <text evidence="19">The sequence shown here is derived from an EMBL/GenBank/DDBJ whole genome shotgun (WGS) entry which is preliminary data.</text>
</comment>
<reference evidence="19" key="1">
    <citation type="submission" date="2020-10" db="EMBL/GenBank/DDBJ databases">
        <authorList>
            <person name="Gilroy R."/>
        </authorList>
    </citation>
    <scope>NUCLEOTIDE SEQUENCE</scope>
    <source>
        <strain evidence="19">18911</strain>
    </source>
</reference>
<comment type="function">
    <text evidence="1 15 17">Specifically methylates guanosine-37 in various tRNAs.</text>
</comment>
<dbReference type="FunFam" id="1.10.1270.20:FF:000001">
    <property type="entry name" value="tRNA (guanine-N(1)-)-methyltransferase"/>
    <property type="match status" value="1"/>
</dbReference>
<keyword evidence="9 15" id="KW-0808">Transferase</keyword>
<dbReference type="Pfam" id="PF01746">
    <property type="entry name" value="tRNA_m1G_MT"/>
    <property type="match status" value="1"/>
</dbReference>
<comment type="catalytic activity">
    <reaction evidence="14 15 17">
        <text>guanosine(37) in tRNA + S-adenosyl-L-methionine = N(1)-methylguanosine(37) in tRNA + S-adenosyl-L-homocysteine + H(+)</text>
        <dbReference type="Rhea" id="RHEA:36899"/>
        <dbReference type="Rhea" id="RHEA-COMP:10145"/>
        <dbReference type="Rhea" id="RHEA-COMP:10147"/>
        <dbReference type="ChEBI" id="CHEBI:15378"/>
        <dbReference type="ChEBI" id="CHEBI:57856"/>
        <dbReference type="ChEBI" id="CHEBI:59789"/>
        <dbReference type="ChEBI" id="CHEBI:73542"/>
        <dbReference type="ChEBI" id="CHEBI:74269"/>
        <dbReference type="EC" id="2.1.1.228"/>
    </reaction>
</comment>
<dbReference type="EC" id="2.1.1.228" evidence="5 15"/>
<comment type="similarity">
    <text evidence="3 15 17">Belongs to the RNA methyltransferase TrmD family.</text>
</comment>
<evidence type="ECO:0000256" key="4">
    <source>
        <dbReference type="ARBA" id="ARBA00011738"/>
    </source>
</evidence>
<evidence type="ECO:0000256" key="2">
    <source>
        <dbReference type="ARBA" id="ARBA00004496"/>
    </source>
</evidence>